<dbReference type="Proteomes" id="UP000013827">
    <property type="component" value="Unassembled WGS sequence"/>
</dbReference>
<evidence type="ECO:0000256" key="1">
    <source>
        <dbReference type="ARBA" id="ARBA00009224"/>
    </source>
</evidence>
<dbReference type="OMA" id="LPFMFDH"/>
<dbReference type="KEGG" id="ehx:EMIHUDRAFT_205118"/>
<dbReference type="PANTHER" id="PTHR11001:SF2">
    <property type="entry name" value="MITOCHONDRIAL FISSION PROCESS PROTEIN 1"/>
    <property type="match status" value="1"/>
</dbReference>
<dbReference type="RefSeq" id="XP_005779592.1">
    <property type="nucleotide sequence ID" value="XM_005779535.1"/>
</dbReference>
<reference evidence="6" key="1">
    <citation type="journal article" date="2013" name="Nature">
        <title>Pan genome of the phytoplankton Emiliania underpins its global distribution.</title>
        <authorList>
            <person name="Read B.A."/>
            <person name="Kegel J."/>
            <person name="Klute M.J."/>
            <person name="Kuo A."/>
            <person name="Lefebvre S.C."/>
            <person name="Maumus F."/>
            <person name="Mayer C."/>
            <person name="Miller J."/>
            <person name="Monier A."/>
            <person name="Salamov A."/>
            <person name="Young J."/>
            <person name="Aguilar M."/>
            <person name="Claverie J.M."/>
            <person name="Frickenhaus S."/>
            <person name="Gonzalez K."/>
            <person name="Herman E.K."/>
            <person name="Lin Y.C."/>
            <person name="Napier J."/>
            <person name="Ogata H."/>
            <person name="Sarno A.F."/>
            <person name="Shmutz J."/>
            <person name="Schroeder D."/>
            <person name="de Vargas C."/>
            <person name="Verret F."/>
            <person name="von Dassow P."/>
            <person name="Valentin K."/>
            <person name="Van de Peer Y."/>
            <person name="Wheeler G."/>
            <person name="Dacks J.B."/>
            <person name="Delwiche C.F."/>
            <person name="Dyhrman S.T."/>
            <person name="Glockner G."/>
            <person name="John U."/>
            <person name="Richards T."/>
            <person name="Worden A.Z."/>
            <person name="Zhang X."/>
            <person name="Grigoriev I.V."/>
            <person name="Allen A.E."/>
            <person name="Bidle K."/>
            <person name="Borodovsky M."/>
            <person name="Bowler C."/>
            <person name="Brownlee C."/>
            <person name="Cock J.M."/>
            <person name="Elias M."/>
            <person name="Gladyshev V.N."/>
            <person name="Groth M."/>
            <person name="Guda C."/>
            <person name="Hadaegh A."/>
            <person name="Iglesias-Rodriguez M.D."/>
            <person name="Jenkins J."/>
            <person name="Jones B.M."/>
            <person name="Lawson T."/>
            <person name="Leese F."/>
            <person name="Lindquist E."/>
            <person name="Lobanov A."/>
            <person name="Lomsadze A."/>
            <person name="Malik S.B."/>
            <person name="Marsh M.E."/>
            <person name="Mackinder L."/>
            <person name="Mock T."/>
            <person name="Mueller-Roeber B."/>
            <person name="Pagarete A."/>
            <person name="Parker M."/>
            <person name="Probert I."/>
            <person name="Quesneville H."/>
            <person name="Raines C."/>
            <person name="Rensing S.A."/>
            <person name="Riano-Pachon D.M."/>
            <person name="Richier S."/>
            <person name="Rokitta S."/>
            <person name="Shiraiwa Y."/>
            <person name="Soanes D.M."/>
            <person name="van der Giezen M."/>
            <person name="Wahlund T.M."/>
            <person name="Williams B."/>
            <person name="Wilson W."/>
            <person name="Wolfe G."/>
            <person name="Wurch L.L."/>
        </authorList>
    </citation>
    <scope>NUCLEOTIDE SEQUENCE</scope>
</reference>
<keyword evidence="6" id="KW-1185">Reference proteome</keyword>
<dbReference type="GO" id="GO:0005739">
    <property type="term" value="C:mitochondrion"/>
    <property type="evidence" value="ECO:0007669"/>
    <property type="project" value="TreeGrafter"/>
</dbReference>
<evidence type="ECO:0000313" key="5">
    <source>
        <dbReference type="EnsemblProtists" id="EOD27163"/>
    </source>
</evidence>
<dbReference type="GO" id="GO:0000266">
    <property type="term" value="P:mitochondrial fission"/>
    <property type="evidence" value="ECO:0007669"/>
    <property type="project" value="TreeGrafter"/>
</dbReference>
<evidence type="ECO:0000313" key="6">
    <source>
        <dbReference type="Proteomes" id="UP000013827"/>
    </source>
</evidence>
<dbReference type="RefSeq" id="XP_005771737.1">
    <property type="nucleotide sequence ID" value="XM_005771680.1"/>
</dbReference>
<dbReference type="Pfam" id="PF10558">
    <property type="entry name" value="MTP18"/>
    <property type="match status" value="2"/>
</dbReference>
<dbReference type="InterPro" id="IPR019560">
    <property type="entry name" value="Mitochondrial_18_kDa_protein"/>
</dbReference>
<sequence length="225" mass="23957">MSSDEHEVFHERYAAFGLQFKQLFAVKAKLSFAKAKAAAAQNLRYTAYTSDVGEAFRPVVPTWAVRGTYGLAISYIFGEIGLTTYREHEAGGDAARAFAHAALFQGMASLALPMVIIHQTVHAAQAVTKRIGRFTKWGPTIAGLALIPALPYAIDEPCEIAIDNIFEQIWPAAEAEAERRSRLGKRQSSLSYVLQAVGADGGGDITGGTGSAGVEGGGRGPQQGE</sequence>
<reference evidence="5" key="2">
    <citation type="submission" date="2024-10" db="UniProtKB">
        <authorList>
            <consortium name="EnsemblProtists"/>
        </authorList>
    </citation>
    <scope>IDENTIFICATION</scope>
</reference>
<dbReference type="HOGENOM" id="CLU_1231815_0_0_1"/>
<dbReference type="PaxDb" id="2903-EOD19308"/>
<evidence type="ECO:0000256" key="4">
    <source>
        <dbReference type="SAM" id="MobiDB-lite"/>
    </source>
</evidence>
<organism evidence="5 6">
    <name type="scientific">Emiliania huxleyi (strain CCMP1516)</name>
    <dbReference type="NCBI Taxonomy" id="280463"/>
    <lineage>
        <taxon>Eukaryota</taxon>
        <taxon>Haptista</taxon>
        <taxon>Haptophyta</taxon>
        <taxon>Prymnesiophyceae</taxon>
        <taxon>Isochrysidales</taxon>
        <taxon>Noelaerhabdaceae</taxon>
        <taxon>Emiliania</taxon>
    </lineage>
</organism>
<proteinExistence type="inferred from homology"/>
<feature type="region of interest" description="Disordered" evidence="4">
    <location>
        <begin position="199"/>
        <end position="225"/>
    </location>
</feature>
<comment type="similarity">
    <text evidence="1">Belongs to the MTFP1 family.</text>
</comment>
<evidence type="ECO:0000256" key="3">
    <source>
        <dbReference type="ARBA" id="ARBA00029631"/>
    </source>
</evidence>
<dbReference type="AlphaFoldDB" id="A0A0D3JUH8"/>
<dbReference type="KEGG" id="ehx:EMIHUDRAFT_242979"/>
<dbReference type="GeneID" id="17264851"/>
<name>A0A0D3JUH8_EMIH1</name>
<dbReference type="EnsemblProtists" id="EOD19308">
    <property type="protein sequence ID" value="EOD19308"/>
    <property type="gene ID" value="EMIHUDRAFT_242979"/>
</dbReference>
<dbReference type="EnsemblProtists" id="EOD27163">
    <property type="protein sequence ID" value="EOD27163"/>
    <property type="gene ID" value="EMIHUDRAFT_205118"/>
</dbReference>
<dbReference type="PANTHER" id="PTHR11001">
    <property type="entry name" value="MITOCHONDRIAL FISSION PROCESS PROTEIN 1"/>
    <property type="match status" value="1"/>
</dbReference>
<evidence type="ECO:0000256" key="2">
    <source>
        <dbReference type="ARBA" id="ARBA00017835"/>
    </source>
</evidence>
<dbReference type="eggNOG" id="KOG3945">
    <property type="taxonomic scope" value="Eukaryota"/>
</dbReference>
<dbReference type="GeneID" id="17272709"/>
<protein>
    <recommendedName>
        <fullName evidence="2">Mitochondrial fission process protein 1</fullName>
    </recommendedName>
    <alternativeName>
        <fullName evidence="3">Mitochondrial 18 kDa protein</fullName>
    </alternativeName>
</protein>
<accession>A0A0D3JUH8</accession>